<keyword evidence="1" id="KW-1185">Reference proteome</keyword>
<proteinExistence type="predicted"/>
<accession>A0A1I7YLR2</accession>
<evidence type="ECO:0000313" key="2">
    <source>
        <dbReference type="WBParaSite" id="L893_g1740.t1"/>
    </source>
</evidence>
<dbReference type="WBParaSite" id="L893_g1740.t1">
    <property type="protein sequence ID" value="L893_g1740.t1"/>
    <property type="gene ID" value="L893_g1740"/>
</dbReference>
<sequence length="76" mass="8741">MYGIMNKTEHWKGSFANASGLLGIQVLYTHFCKYKFHTSDTRKRSVDFGKGINKKEVVTVPPVLKLPKTWQLIEEV</sequence>
<protein>
    <submittedName>
        <fullName evidence="2">Restriction endonuclease subunit S</fullName>
    </submittedName>
</protein>
<name>A0A1I7YLR2_9BILA</name>
<organism evidence="1 2">
    <name type="scientific">Steinernema glaseri</name>
    <dbReference type="NCBI Taxonomy" id="37863"/>
    <lineage>
        <taxon>Eukaryota</taxon>
        <taxon>Metazoa</taxon>
        <taxon>Ecdysozoa</taxon>
        <taxon>Nematoda</taxon>
        <taxon>Chromadorea</taxon>
        <taxon>Rhabditida</taxon>
        <taxon>Tylenchina</taxon>
        <taxon>Panagrolaimomorpha</taxon>
        <taxon>Strongyloidoidea</taxon>
        <taxon>Steinernematidae</taxon>
        <taxon>Steinernema</taxon>
    </lineage>
</organism>
<dbReference type="AlphaFoldDB" id="A0A1I7YLR2"/>
<dbReference type="Proteomes" id="UP000095287">
    <property type="component" value="Unplaced"/>
</dbReference>
<reference evidence="2" key="1">
    <citation type="submission" date="2016-11" db="UniProtKB">
        <authorList>
            <consortium name="WormBaseParasite"/>
        </authorList>
    </citation>
    <scope>IDENTIFICATION</scope>
</reference>
<evidence type="ECO:0000313" key="1">
    <source>
        <dbReference type="Proteomes" id="UP000095287"/>
    </source>
</evidence>